<dbReference type="PRINTS" id="PR00360">
    <property type="entry name" value="C2DOMAIN"/>
</dbReference>
<dbReference type="Gene3D" id="2.60.40.150">
    <property type="entry name" value="C2 domain"/>
    <property type="match status" value="2"/>
</dbReference>
<dbReference type="SMART" id="SM00239">
    <property type="entry name" value="C2"/>
    <property type="match status" value="2"/>
</dbReference>
<dbReference type="GO" id="GO:0000149">
    <property type="term" value="F:SNARE binding"/>
    <property type="evidence" value="ECO:0007669"/>
    <property type="project" value="TreeGrafter"/>
</dbReference>
<feature type="domain" description="C2" evidence="9">
    <location>
        <begin position="195"/>
        <end position="316"/>
    </location>
</feature>
<dbReference type="GO" id="GO:0005544">
    <property type="term" value="F:calcium-dependent phospholipid binding"/>
    <property type="evidence" value="ECO:0007669"/>
    <property type="project" value="TreeGrafter"/>
</dbReference>
<evidence type="ECO:0000256" key="1">
    <source>
        <dbReference type="ARBA" id="ARBA00022692"/>
    </source>
</evidence>
<keyword evidence="6 8" id="KW-0472">Membrane</keyword>
<name>A0A9P0GRE3_PHYSR</name>
<sequence length="486" mass="55739">MELVTETPSNSISYLIVDKNRSESDILEQDESDWLTGINILVCSVLMLTAMILVFVAALSFQCSATWRWLRDKTCSKTIIGDDEFGGKQQTNIQISNSMPDLQEQVKPTYVQEIKDIVAKKVLRQTTLPIVPDRHQTFQRQLSHRLDIPTDVKFSICTLERNNSSTVGLIKPELYRKELVKQASVDSNNGQEMEYCGKLHFALHYDKELEALVVKVFESRDLPVKDMNGSCDPYVKLYLLPDRKKKYQTKVHRKNQNPVFNETFIFSVTYEDLRDRYLQFSVYDFDRFSRHDLIGHVVFKGLSEISDLDQEVEYTMNILCPPKDKVDLGELMICLCYLPKAGRLTITIIKGHNLRAMDITGKSDPYVKVYLLCQGKRIRKKKTSVKYNTLCPVYNEALVFDVPEENINEVSLVLKVIDYDRIGLNELMGCLVIGPTFIGKGRDHWTEMLDNPRRPVAGWYPLMETIPANVPPLKVGSISLSCLNSR</sequence>
<dbReference type="InterPro" id="IPR001565">
    <property type="entry name" value="Synaptotagmin"/>
</dbReference>
<dbReference type="PANTHER" id="PTHR10024:SF374">
    <property type="entry name" value="C2 DOMAIN-CONTAINING PROTEIN"/>
    <property type="match status" value="1"/>
</dbReference>
<dbReference type="GO" id="GO:0070382">
    <property type="term" value="C:exocytic vesicle"/>
    <property type="evidence" value="ECO:0007669"/>
    <property type="project" value="TreeGrafter"/>
</dbReference>
<dbReference type="GO" id="GO:0030276">
    <property type="term" value="F:clathrin binding"/>
    <property type="evidence" value="ECO:0007669"/>
    <property type="project" value="TreeGrafter"/>
</dbReference>
<protein>
    <recommendedName>
        <fullName evidence="9">C2 domain-containing protein</fullName>
    </recommendedName>
</protein>
<comment type="subcellular location">
    <subcellularLocation>
        <location evidence="7">Endomembrane system</location>
        <topology evidence="7">Single-pass membrane protein</topology>
    </subcellularLocation>
</comment>
<dbReference type="GO" id="GO:0017156">
    <property type="term" value="P:calcium-ion regulated exocytosis"/>
    <property type="evidence" value="ECO:0007669"/>
    <property type="project" value="TreeGrafter"/>
</dbReference>
<dbReference type="SUPFAM" id="SSF49562">
    <property type="entry name" value="C2 domain (Calcium/lipid-binding domain, CaLB)"/>
    <property type="match status" value="2"/>
</dbReference>
<evidence type="ECO:0000313" key="11">
    <source>
        <dbReference type="Proteomes" id="UP001153712"/>
    </source>
</evidence>
<keyword evidence="5 8" id="KW-1133">Transmembrane helix</keyword>
<evidence type="ECO:0000256" key="8">
    <source>
        <dbReference type="SAM" id="Phobius"/>
    </source>
</evidence>
<evidence type="ECO:0000259" key="9">
    <source>
        <dbReference type="PROSITE" id="PS50004"/>
    </source>
</evidence>
<dbReference type="GO" id="GO:0005886">
    <property type="term" value="C:plasma membrane"/>
    <property type="evidence" value="ECO:0007669"/>
    <property type="project" value="TreeGrafter"/>
</dbReference>
<evidence type="ECO:0000256" key="2">
    <source>
        <dbReference type="ARBA" id="ARBA00022723"/>
    </source>
</evidence>
<dbReference type="GO" id="GO:0001786">
    <property type="term" value="F:phosphatidylserine binding"/>
    <property type="evidence" value="ECO:0007669"/>
    <property type="project" value="TreeGrafter"/>
</dbReference>
<dbReference type="PANTHER" id="PTHR10024">
    <property type="entry name" value="SYNAPTOTAGMIN"/>
    <property type="match status" value="1"/>
</dbReference>
<dbReference type="PROSITE" id="PS50004">
    <property type="entry name" value="C2"/>
    <property type="match status" value="2"/>
</dbReference>
<dbReference type="EMBL" id="OU900095">
    <property type="protein sequence ID" value="CAH1168371.1"/>
    <property type="molecule type" value="Genomic_DNA"/>
</dbReference>
<gene>
    <name evidence="10" type="ORF">PHYEVI_LOCUS4957</name>
</gene>
<keyword evidence="4" id="KW-0106">Calcium</keyword>
<organism evidence="10 11">
    <name type="scientific">Phyllotreta striolata</name>
    <name type="common">Striped flea beetle</name>
    <name type="synonym">Crioceris striolata</name>
    <dbReference type="NCBI Taxonomy" id="444603"/>
    <lineage>
        <taxon>Eukaryota</taxon>
        <taxon>Metazoa</taxon>
        <taxon>Ecdysozoa</taxon>
        <taxon>Arthropoda</taxon>
        <taxon>Hexapoda</taxon>
        <taxon>Insecta</taxon>
        <taxon>Pterygota</taxon>
        <taxon>Neoptera</taxon>
        <taxon>Endopterygota</taxon>
        <taxon>Coleoptera</taxon>
        <taxon>Polyphaga</taxon>
        <taxon>Cucujiformia</taxon>
        <taxon>Chrysomeloidea</taxon>
        <taxon>Chrysomelidae</taxon>
        <taxon>Galerucinae</taxon>
        <taxon>Alticini</taxon>
        <taxon>Phyllotreta</taxon>
    </lineage>
</organism>
<evidence type="ECO:0000256" key="5">
    <source>
        <dbReference type="ARBA" id="ARBA00022989"/>
    </source>
</evidence>
<keyword evidence="11" id="KW-1185">Reference proteome</keyword>
<dbReference type="OrthoDB" id="67700at2759"/>
<dbReference type="FunFam" id="2.60.40.150:FF:000005">
    <property type="entry name" value="Synaptotagmin 6"/>
    <property type="match status" value="1"/>
</dbReference>
<evidence type="ECO:0000256" key="3">
    <source>
        <dbReference type="ARBA" id="ARBA00022737"/>
    </source>
</evidence>
<keyword evidence="2" id="KW-0479">Metal-binding</keyword>
<dbReference type="PRINTS" id="PR00399">
    <property type="entry name" value="SYNAPTOTAGMN"/>
</dbReference>
<evidence type="ECO:0000313" key="10">
    <source>
        <dbReference type="EMBL" id="CAH1168371.1"/>
    </source>
</evidence>
<dbReference type="Pfam" id="PF00168">
    <property type="entry name" value="C2"/>
    <property type="match status" value="2"/>
</dbReference>
<dbReference type="InterPro" id="IPR035892">
    <property type="entry name" value="C2_domain_sf"/>
</dbReference>
<evidence type="ECO:0000256" key="6">
    <source>
        <dbReference type="ARBA" id="ARBA00023136"/>
    </source>
</evidence>
<proteinExistence type="predicted"/>
<dbReference type="AlphaFoldDB" id="A0A9P0GRE3"/>
<reference evidence="10" key="1">
    <citation type="submission" date="2022-01" db="EMBL/GenBank/DDBJ databases">
        <authorList>
            <person name="King R."/>
        </authorList>
    </citation>
    <scope>NUCLEOTIDE SEQUENCE</scope>
</reference>
<dbReference type="InterPro" id="IPR000008">
    <property type="entry name" value="C2_dom"/>
</dbReference>
<keyword evidence="1 8" id="KW-0812">Transmembrane</keyword>
<evidence type="ECO:0000256" key="7">
    <source>
        <dbReference type="ARBA" id="ARBA00037847"/>
    </source>
</evidence>
<dbReference type="CDD" id="cd08403">
    <property type="entry name" value="C2B_Synaptotagmin-3-5-6-9-10"/>
    <property type="match status" value="1"/>
</dbReference>
<dbReference type="GO" id="GO:0005509">
    <property type="term" value="F:calcium ion binding"/>
    <property type="evidence" value="ECO:0007669"/>
    <property type="project" value="TreeGrafter"/>
</dbReference>
<dbReference type="FunFam" id="2.60.40.150:FF:000011">
    <property type="entry name" value="Synaptotagmin 6"/>
    <property type="match status" value="1"/>
</dbReference>
<dbReference type="Proteomes" id="UP001153712">
    <property type="component" value="Chromosome 2"/>
</dbReference>
<keyword evidence="3" id="KW-0677">Repeat</keyword>
<feature type="transmembrane region" description="Helical" evidence="8">
    <location>
        <begin position="38"/>
        <end position="61"/>
    </location>
</feature>
<accession>A0A9P0GRE3</accession>
<evidence type="ECO:0000256" key="4">
    <source>
        <dbReference type="ARBA" id="ARBA00022837"/>
    </source>
</evidence>
<feature type="domain" description="C2" evidence="9">
    <location>
        <begin position="327"/>
        <end position="460"/>
    </location>
</feature>